<proteinExistence type="predicted"/>
<dbReference type="GO" id="GO:0016491">
    <property type="term" value="F:oxidoreductase activity"/>
    <property type="evidence" value="ECO:0007669"/>
    <property type="project" value="InterPro"/>
</dbReference>
<evidence type="ECO:0000313" key="3">
    <source>
        <dbReference type="Proteomes" id="UP001165143"/>
    </source>
</evidence>
<comment type="caution">
    <text evidence="2">The sequence shown here is derived from an EMBL/GenBank/DDBJ whole genome shotgun (WGS) entry which is preliminary data.</text>
</comment>
<sequence>MTGPADVLRFALRQGPLRGLLHDPIVVDERVATTACLPPRSARADRGRPLPPGVHDLLAAAPYPGGRVAAPATAPGTASATAPVSVAGAVLAAAFGPLRREPSNPANDHRVTASVRSKFPVHVFTVPPEGPAGYLDPYRHAVVDLEPGPAGGPAPRPAPDDLNVVLAGRHTDLPTPYGVLRCALADLEVGINLRSLLAAAELFGLRASVRLSGPEVAEAARLVAATGPGSWSAPVVVTLHGVGGLPPAGPLEPVGGGTLDDELDALLDAETGHPSLLETAAALAPRLTAPAGPSGAGRALPEPPPPAAATAGPGPDWARVWWNRSAGRVPRPLSGFSARPVTRGEDCLRDLLAWAAAPAPAALHEVAARVRITAVPQRLAGLPTGRYELVGGALQLREADPELPRRMESLFGYPLTPANDCGVRHATALWVFSADLRALVEDLGPAAWGLLQVWCGWVSHGLTLGAAAHGLFARPARSFDEHRVAGLLHLPEAESPVFLTACGATRYAEPLLDLRPY</sequence>
<dbReference type="OrthoDB" id="3662644at2"/>
<gene>
    <name evidence="2" type="ORF">Kpho01_43790</name>
</gene>
<dbReference type="SUPFAM" id="SSF55469">
    <property type="entry name" value="FMN-dependent nitroreductase-like"/>
    <property type="match status" value="1"/>
</dbReference>
<reference evidence="2" key="1">
    <citation type="submission" date="2023-02" db="EMBL/GenBank/DDBJ databases">
        <title>Kitasatospora phosalacinea NBRC 14362.</title>
        <authorList>
            <person name="Ichikawa N."/>
            <person name="Sato H."/>
            <person name="Tonouchi N."/>
        </authorList>
    </citation>
    <scope>NUCLEOTIDE SEQUENCE</scope>
    <source>
        <strain evidence="2">NBRC 14362</strain>
    </source>
</reference>
<feature type="compositionally biased region" description="Low complexity" evidence="1">
    <location>
        <begin position="287"/>
        <end position="300"/>
    </location>
</feature>
<dbReference type="EMBL" id="BSRX01000026">
    <property type="protein sequence ID" value="GLW56368.1"/>
    <property type="molecule type" value="Genomic_DNA"/>
</dbReference>
<dbReference type="AlphaFoldDB" id="A0A9W6UQF7"/>
<dbReference type="Gene3D" id="3.40.109.10">
    <property type="entry name" value="NADH Oxidase"/>
    <property type="match status" value="1"/>
</dbReference>
<feature type="region of interest" description="Disordered" evidence="1">
    <location>
        <begin position="287"/>
        <end position="314"/>
    </location>
</feature>
<organism evidence="2 3">
    <name type="scientific">Kitasatospora phosalacinea</name>
    <dbReference type="NCBI Taxonomy" id="2065"/>
    <lineage>
        <taxon>Bacteria</taxon>
        <taxon>Bacillati</taxon>
        <taxon>Actinomycetota</taxon>
        <taxon>Actinomycetes</taxon>
        <taxon>Kitasatosporales</taxon>
        <taxon>Streptomycetaceae</taxon>
        <taxon>Kitasatospora</taxon>
    </lineage>
</organism>
<evidence type="ECO:0008006" key="4">
    <source>
        <dbReference type="Google" id="ProtNLM"/>
    </source>
</evidence>
<dbReference type="RefSeq" id="WP_033255120.1">
    <property type="nucleotide sequence ID" value="NZ_BSRX01000026.1"/>
</dbReference>
<dbReference type="InterPro" id="IPR000415">
    <property type="entry name" value="Nitroreductase-like"/>
</dbReference>
<protein>
    <recommendedName>
        <fullName evidence="4">Nitroreductase domain-containing protein</fullName>
    </recommendedName>
</protein>
<dbReference type="Proteomes" id="UP001165143">
    <property type="component" value="Unassembled WGS sequence"/>
</dbReference>
<evidence type="ECO:0000256" key="1">
    <source>
        <dbReference type="SAM" id="MobiDB-lite"/>
    </source>
</evidence>
<name>A0A9W6UQF7_9ACTN</name>
<evidence type="ECO:0000313" key="2">
    <source>
        <dbReference type="EMBL" id="GLW56368.1"/>
    </source>
</evidence>
<accession>A0A9W6UQF7</accession>